<accession>A0A7E4VRP8</accession>
<evidence type="ECO:0000313" key="3">
    <source>
        <dbReference type="Proteomes" id="UP000492821"/>
    </source>
</evidence>
<dbReference type="Proteomes" id="UP000492821">
    <property type="component" value="Unassembled WGS sequence"/>
</dbReference>
<dbReference type="AlphaFoldDB" id="A0A7E4VRP8"/>
<dbReference type="WBParaSite" id="Pan_g2376.t2">
    <property type="protein sequence ID" value="Pan_g2376.t2"/>
    <property type="gene ID" value="Pan_g2376"/>
</dbReference>
<proteinExistence type="predicted"/>
<feature type="signal peptide" evidence="2">
    <location>
        <begin position="1"/>
        <end position="18"/>
    </location>
</feature>
<protein>
    <submittedName>
        <fullName evidence="4">NTR domain-containing protein</fullName>
    </submittedName>
</protein>
<reference evidence="3" key="1">
    <citation type="journal article" date="2013" name="Genetics">
        <title>The draft genome and transcriptome of Panagrellus redivivus are shaped by the harsh demands of a free-living lifestyle.</title>
        <authorList>
            <person name="Srinivasan J."/>
            <person name="Dillman A.R."/>
            <person name="Macchietto M.G."/>
            <person name="Heikkinen L."/>
            <person name="Lakso M."/>
            <person name="Fracchia K.M."/>
            <person name="Antoshechkin I."/>
            <person name="Mortazavi A."/>
            <person name="Wong G."/>
            <person name="Sternberg P.W."/>
        </authorList>
    </citation>
    <scope>NUCLEOTIDE SEQUENCE [LARGE SCALE GENOMIC DNA]</scope>
    <source>
        <strain evidence="3">MT8872</strain>
    </source>
</reference>
<feature type="compositionally biased region" description="Polar residues" evidence="1">
    <location>
        <begin position="160"/>
        <end position="169"/>
    </location>
</feature>
<evidence type="ECO:0000313" key="4">
    <source>
        <dbReference type="WBParaSite" id="Pan_g2376.t2"/>
    </source>
</evidence>
<evidence type="ECO:0000256" key="1">
    <source>
        <dbReference type="SAM" id="MobiDB-lite"/>
    </source>
</evidence>
<organism evidence="3 4">
    <name type="scientific">Panagrellus redivivus</name>
    <name type="common">Microworm</name>
    <dbReference type="NCBI Taxonomy" id="6233"/>
    <lineage>
        <taxon>Eukaryota</taxon>
        <taxon>Metazoa</taxon>
        <taxon>Ecdysozoa</taxon>
        <taxon>Nematoda</taxon>
        <taxon>Chromadorea</taxon>
        <taxon>Rhabditida</taxon>
        <taxon>Tylenchina</taxon>
        <taxon>Panagrolaimomorpha</taxon>
        <taxon>Panagrolaimoidea</taxon>
        <taxon>Panagrolaimidae</taxon>
        <taxon>Panagrellus</taxon>
    </lineage>
</organism>
<feature type="compositionally biased region" description="Low complexity" evidence="1">
    <location>
        <begin position="142"/>
        <end position="159"/>
    </location>
</feature>
<keyword evidence="3" id="KW-1185">Reference proteome</keyword>
<keyword evidence="2" id="KW-0732">Signal</keyword>
<evidence type="ECO:0000256" key="2">
    <source>
        <dbReference type="SAM" id="SignalP"/>
    </source>
</evidence>
<feature type="chain" id="PRO_5028965032" evidence="2">
    <location>
        <begin position="19"/>
        <end position="169"/>
    </location>
</feature>
<sequence>MIVFQISLVLNVVYYVASGYVERIGRSECCDYSEPVAEFVVACSEEAGDAEVEDTLQVNGLPDVAKVTQREDSVGLNPAFRYILTLTDPSFGYCESLNAVLDTVRHFPYVTTIEEFSCSGCPYPAWPCPEAQLLDMSVSTTQIPTTPTTNSPVTTTTSSCSNETLTTNP</sequence>
<reference evidence="4" key="2">
    <citation type="submission" date="2020-10" db="UniProtKB">
        <authorList>
            <consortium name="WormBaseParasite"/>
        </authorList>
    </citation>
    <scope>IDENTIFICATION</scope>
</reference>
<feature type="region of interest" description="Disordered" evidence="1">
    <location>
        <begin position="142"/>
        <end position="169"/>
    </location>
</feature>
<name>A0A7E4VRP8_PANRE</name>